<dbReference type="PROSITE" id="PS51116">
    <property type="entry name" value="LAMININ_IVB"/>
    <property type="match status" value="1"/>
</dbReference>
<dbReference type="CDD" id="cd06503">
    <property type="entry name" value="ATP-synt_Fo_b"/>
    <property type="match status" value="1"/>
</dbReference>
<dbReference type="SUPFAM" id="SSF57997">
    <property type="entry name" value="Tropomyosin"/>
    <property type="match status" value="1"/>
</dbReference>
<feature type="domain" description="Laminin N-terminal" evidence="17">
    <location>
        <begin position="39"/>
        <end position="279"/>
    </location>
</feature>
<dbReference type="InterPro" id="IPR008211">
    <property type="entry name" value="Laminin_N"/>
</dbReference>
<evidence type="ECO:0000256" key="5">
    <source>
        <dbReference type="ARBA" id="ARBA00022737"/>
    </source>
</evidence>
<comment type="subcellular location">
    <subcellularLocation>
        <location evidence="1">Secreted</location>
        <location evidence="1">Extracellular space</location>
        <location evidence="1">Extracellular matrix</location>
        <location evidence="1">Basement membrane</location>
    </subcellularLocation>
</comment>
<comment type="caution">
    <text evidence="12">Lacks conserved residue(s) required for the propagation of feature annotation.</text>
</comment>
<sequence length="1771" mass="196828">MKVRRVLEAITKMKNFLVILIVCSSIAGIRAQRRQPQCEQGSCYPATGDLLIGREKMLKASSTCGKTQPQKYCVVSYLEKPTKCAYCDSRQPWAEGINEESHRVENIVSSFRGRGRRNRWWQAENGKKNVTIQLKLEAEFHFTHLIMTFKTFRPKAMLIERSYNFGKTWAVYRYFAENCARSFPGVSLGPVRSLDTVICEQRYSGETPSSGGEVIFRVLPPFIPIADPYSEAVQDLLKLTDLRINFTELHTLGDTLLDTRSEIKEKYYYSLFDMTVRGSCSCYGHASRCLPVPGIEARPDMVHGQCECTHNTMGLNCEMCEDFYNDLPWRPARQNQPNACQRCNCNNHATKCHFDAARFKSTGFQSGGVCDNCMHNTIGVNCQECKPLFFQDPMRDIRDPEICQPCDCDTFGSENKGLCESITDELLGTVAGRCVCKRFVKGDRCDSCVDNYWNLDENNPDGCEACSCNSQGTIPDFGCDQNSGICRCKRYVTGRNCDECYPGFYGLSDYQYGCYACDCDIGGALRSACDQSSGHCQCRSNIVGKQCKKVESGFCYAHLDHNIFEAEYGKGSGNAKVYVREPIQAGVNYWTGPGYMKVMEGDSIEVSISDVPFSTFYDFVIRYDPRMPEVFQEVRITLVRPDVVDPDGLCGDFNPQDDFKSTALPPGGRYEIVRPPSCLEQDKTYTLRLDFTAYRTGLQTPEATLLIDSVLIVPNVDFIPIYQGPGLPEYMLNEFLRYRCQQLQYPSIKTELPEECRRHTFSISAVLNNGALPCDCDPMGSISRECDTSGCKCPCKSNVVGRRCDECAPGTYGFGPEGCTPCNCHEIGARNNFCNEQSGQCTCIQNVGGRTCDVCREGFWGFPQCRPCQCNGNADTCDPLTGVCRNCREYTAGDFCERCEDGHYGDPRVGVRIPCRPCLCPAGPGSPTQHADTCTFDPRSQEVYCNCNPGYQAPTCDRCIDNYYGNPLVAGGTCQPCVCNNNIDPNMPASCASDTGECLKCLFNSEGFSCEHCVAGYYGDATQQSCRRCVCNPIGTDRNGGECDRVTGQCPCLPNTVGQDCGQCAPAHWDMASGNGCQACSCDPTGSLSLDCNQLDGQCACLDGRGGRTCGDCEDFFFGDPNDQCFPCDCDPRGSESMQCDKRTGQCQCVAGVTGYKCDRCARGTTGQLPNCVPCGECFDNWDRVIRDLRDQTRYLVNNARNISVTGAIQAFDEEFKTMQNNIDEIRKILASVNFTQADIQEIENMLETIKRNLTDNSMDLNTLDEELKDTTARVQQGNTEITSLREGVEKLRKLAKELQDNATDIQARDVEGAFNITKEAEKRSREAQQVVDGTERHLTQSEQVRQRVEDLISTRQTDFDEQLDRNRQNLENLNTDVSDLSGRLANINNMVCGAPGDPCDAICGGGGCGRCGGESCDGAVTKADTALRLAKQAEELLTSKENTANALLSDIQGAKQAAEEAKDEAQMAYDAAFEAKNISENARTDLEDLLNRISDVIGAKRARPEDVESVAQEVLNMRVSLDPDQIRSLADRINSTVQGLRNIDQILADTENSRALAQRLNSSAEKASNDAREILKTAQEVRDDLQNAKEAQEMAEKAIKQAEQDIADAESDLAMIGSETSAARDISDKSQKVLQDLKDRLEKLRKRYFENDLDIQTAEETINKAEIAAEAAERKANILKNDYEEASADLNKKYNTTADARGRASKLAAKADKILKDTLKQKDSLENIQQDIGDNEKALVELSEDIDELNRRMDEYLEDIKKKHNYYRTC</sequence>
<proteinExistence type="predicted"/>
<dbReference type="FunFam" id="2.170.300.10:FF:000004">
    <property type="entry name" value="Laminin subunit beta 1"/>
    <property type="match status" value="1"/>
</dbReference>
<evidence type="ECO:0000313" key="18">
    <source>
        <dbReference type="EMBL" id="KAK7102076.1"/>
    </source>
</evidence>
<dbReference type="InterPro" id="IPR013015">
    <property type="entry name" value="Laminin_IV_B"/>
</dbReference>
<evidence type="ECO:0000256" key="11">
    <source>
        <dbReference type="ARBA" id="ARBA00023292"/>
    </source>
</evidence>
<feature type="coiled-coil region" evidence="13">
    <location>
        <begin position="1431"/>
        <end position="1476"/>
    </location>
</feature>
<feature type="domain" description="Laminin EGF-like" evidence="15">
    <location>
        <begin position="466"/>
        <end position="516"/>
    </location>
</feature>
<dbReference type="CDD" id="cd00055">
    <property type="entry name" value="EGF_Lam"/>
    <property type="match status" value="13"/>
</dbReference>
<feature type="domain" description="Laminin EGF-like" evidence="15">
    <location>
        <begin position="406"/>
        <end position="465"/>
    </location>
</feature>
<keyword evidence="9 12" id="KW-1015">Disulfide bond</keyword>
<feature type="domain" description="Laminin EGF-like" evidence="15">
    <location>
        <begin position="774"/>
        <end position="821"/>
    </location>
</feature>
<keyword evidence="5" id="KW-0677">Repeat</keyword>
<evidence type="ECO:0000256" key="1">
    <source>
        <dbReference type="ARBA" id="ARBA00004302"/>
    </source>
</evidence>
<dbReference type="FunFam" id="2.10.25.10:FF:000065">
    <property type="entry name" value="Laminin subunit beta 1"/>
    <property type="match status" value="1"/>
</dbReference>
<dbReference type="InterPro" id="IPR002049">
    <property type="entry name" value="LE_dom"/>
</dbReference>
<dbReference type="FunFam" id="2.10.25.10:FF:000135">
    <property type="entry name" value="Laminin subunit beta 4"/>
    <property type="match status" value="3"/>
</dbReference>
<feature type="domain" description="Laminin EGF-like" evidence="15">
    <location>
        <begin position="280"/>
        <end position="342"/>
    </location>
</feature>
<dbReference type="GO" id="GO:0009887">
    <property type="term" value="P:animal organ morphogenesis"/>
    <property type="evidence" value="ECO:0007669"/>
    <property type="project" value="TreeGrafter"/>
</dbReference>
<evidence type="ECO:0000256" key="6">
    <source>
        <dbReference type="ARBA" id="ARBA00022869"/>
    </source>
</evidence>
<keyword evidence="8 13" id="KW-0175">Coiled coil</keyword>
<dbReference type="SUPFAM" id="SSF57196">
    <property type="entry name" value="EGF/Laminin"/>
    <property type="match status" value="13"/>
</dbReference>
<evidence type="ECO:0008006" key="20">
    <source>
        <dbReference type="Google" id="ProtNLM"/>
    </source>
</evidence>
<dbReference type="SMART" id="SM00181">
    <property type="entry name" value="EGF"/>
    <property type="match status" value="8"/>
</dbReference>
<dbReference type="PROSITE" id="PS51117">
    <property type="entry name" value="LAMININ_NTER"/>
    <property type="match status" value="1"/>
</dbReference>
<feature type="disulfide bond" evidence="12">
    <location>
        <begin position="1128"/>
        <end position="1140"/>
    </location>
</feature>
<evidence type="ECO:0000256" key="8">
    <source>
        <dbReference type="ARBA" id="ARBA00023054"/>
    </source>
</evidence>
<feature type="domain" description="Laminin EGF-like" evidence="15">
    <location>
        <begin position="1080"/>
        <end position="1127"/>
    </location>
</feature>
<dbReference type="Gene3D" id="2.10.25.10">
    <property type="entry name" value="Laminin"/>
    <property type="match status" value="9"/>
</dbReference>
<name>A0AAN9GBB1_9CAEN</name>
<reference evidence="18 19" key="1">
    <citation type="submission" date="2024-02" db="EMBL/GenBank/DDBJ databases">
        <title>Chromosome-scale genome assembly of the rough periwinkle Littorina saxatilis.</title>
        <authorList>
            <person name="De Jode A."/>
            <person name="Faria R."/>
            <person name="Formenti G."/>
            <person name="Sims Y."/>
            <person name="Smith T.P."/>
            <person name="Tracey A."/>
            <person name="Wood J.M.D."/>
            <person name="Zagrodzka Z.B."/>
            <person name="Johannesson K."/>
            <person name="Butlin R.K."/>
            <person name="Leder E.H."/>
        </authorList>
    </citation>
    <scope>NUCLEOTIDE SEQUENCE [LARGE SCALE GENOMIC DNA]</scope>
    <source>
        <strain evidence="18">Snail1</strain>
        <tissue evidence="18">Muscle</tissue>
    </source>
</reference>
<dbReference type="FunFam" id="2.10.25.10:FF:000130">
    <property type="entry name" value="Laminin subunit beta 1"/>
    <property type="match status" value="1"/>
</dbReference>
<feature type="coiled-coil region" evidence="13">
    <location>
        <begin position="1726"/>
        <end position="1767"/>
    </location>
</feature>
<feature type="disulfide bond" evidence="12">
    <location>
        <begin position="436"/>
        <end position="445"/>
    </location>
</feature>
<evidence type="ECO:0000256" key="3">
    <source>
        <dbReference type="ARBA" id="ARBA00022530"/>
    </source>
</evidence>
<evidence type="ECO:0000259" key="16">
    <source>
        <dbReference type="PROSITE" id="PS51116"/>
    </source>
</evidence>
<feature type="disulfide bond" evidence="12">
    <location>
        <begin position="1130"/>
        <end position="1147"/>
    </location>
</feature>
<keyword evidence="7" id="KW-0130">Cell adhesion</keyword>
<dbReference type="InterPro" id="IPR056863">
    <property type="entry name" value="LMN_ATRN_NET-like_EGF"/>
</dbReference>
<dbReference type="FunFam" id="2.170.300.10:FF:000001">
    <property type="entry name" value="Laminin subunit beta-1"/>
    <property type="match status" value="1"/>
</dbReference>
<dbReference type="FunFam" id="2.10.25.10:FF:000074">
    <property type="entry name" value="Laminin subunit alpha"/>
    <property type="match status" value="1"/>
</dbReference>
<evidence type="ECO:0000256" key="14">
    <source>
        <dbReference type="SAM" id="SignalP"/>
    </source>
</evidence>
<feature type="signal peptide" evidence="14">
    <location>
        <begin position="1"/>
        <end position="31"/>
    </location>
</feature>
<evidence type="ECO:0000313" key="19">
    <source>
        <dbReference type="Proteomes" id="UP001374579"/>
    </source>
</evidence>
<feature type="disulfide bond" evidence="12">
    <location>
        <begin position="1101"/>
        <end position="1110"/>
    </location>
</feature>
<feature type="disulfide bond" evidence="12">
    <location>
        <begin position="1082"/>
        <end position="1099"/>
    </location>
</feature>
<dbReference type="PRINTS" id="PR00011">
    <property type="entry name" value="EGFLAMININ"/>
</dbReference>
<evidence type="ECO:0000256" key="10">
    <source>
        <dbReference type="ARBA" id="ARBA00023180"/>
    </source>
</evidence>
<dbReference type="FunFam" id="2.60.120.260:FF:000010">
    <property type="entry name" value="Laminin subunit beta 1"/>
    <property type="match status" value="1"/>
</dbReference>
<feature type="disulfide bond" evidence="12">
    <location>
        <begin position="774"/>
        <end position="786"/>
    </location>
</feature>
<feature type="chain" id="PRO_5042816661" description="Laminin subunit beta-1" evidence="14">
    <location>
        <begin position="32"/>
        <end position="1771"/>
    </location>
</feature>
<evidence type="ECO:0000256" key="7">
    <source>
        <dbReference type="ARBA" id="ARBA00022889"/>
    </source>
</evidence>
<evidence type="ECO:0000256" key="12">
    <source>
        <dbReference type="PROSITE-ProRule" id="PRU00460"/>
    </source>
</evidence>
<dbReference type="SMART" id="SM00136">
    <property type="entry name" value="LamNT"/>
    <property type="match status" value="1"/>
</dbReference>
<dbReference type="FunFam" id="2.10.25.10:FF:000105">
    <property type="entry name" value="laminin subunit gamma-1"/>
    <property type="match status" value="1"/>
</dbReference>
<feature type="disulfide bond" evidence="12">
    <location>
        <begin position="308"/>
        <end position="317"/>
    </location>
</feature>
<feature type="domain" description="Laminin EGF-like" evidence="15">
    <location>
        <begin position="1128"/>
        <end position="1174"/>
    </location>
</feature>
<dbReference type="Pfam" id="PF00055">
    <property type="entry name" value="Laminin_N"/>
    <property type="match status" value="1"/>
</dbReference>
<dbReference type="PANTHER" id="PTHR10574">
    <property type="entry name" value="NETRIN/LAMININ-RELATED"/>
    <property type="match status" value="1"/>
</dbReference>
<dbReference type="Gene3D" id="2.170.300.10">
    <property type="entry name" value="Tie2 ligand-binding domain superfamily"/>
    <property type="match status" value="2"/>
</dbReference>
<keyword evidence="4 14" id="KW-0732">Signal</keyword>
<feature type="disulfide bond" evidence="12">
    <location>
        <begin position="1052"/>
        <end position="1061"/>
    </location>
</feature>
<dbReference type="PANTHER" id="PTHR10574:SF375">
    <property type="entry name" value="LAMININ SUBUNIT BETA-1"/>
    <property type="match status" value="1"/>
</dbReference>
<evidence type="ECO:0000259" key="15">
    <source>
        <dbReference type="PROSITE" id="PS50027"/>
    </source>
</evidence>
<feature type="disulfide bond" evidence="12">
    <location>
        <begin position="500"/>
        <end position="514"/>
    </location>
</feature>
<feature type="disulfide bond" evidence="12">
    <location>
        <begin position="822"/>
        <end position="834"/>
    </location>
</feature>
<comment type="caution">
    <text evidence="18">The sequence shown here is derived from an EMBL/GenBank/DDBJ whole genome shotgun (WGS) entry which is preliminary data.</text>
</comment>
<dbReference type="Proteomes" id="UP001374579">
    <property type="component" value="Unassembled WGS sequence"/>
</dbReference>
<dbReference type="GO" id="GO:0005604">
    <property type="term" value="C:basement membrane"/>
    <property type="evidence" value="ECO:0007669"/>
    <property type="project" value="UniProtKB-SubCell"/>
</dbReference>
<dbReference type="FunFam" id="2.10.25.10:FF:000084">
    <property type="entry name" value="Laminin subunit alpha 3"/>
    <property type="match status" value="1"/>
</dbReference>
<keyword evidence="6" id="KW-0084">Basement membrane</keyword>
<keyword evidence="19" id="KW-1185">Reference proteome</keyword>
<keyword evidence="2" id="KW-0964">Secreted</keyword>
<dbReference type="InterPro" id="IPR050440">
    <property type="entry name" value="Laminin/Netrin_ECM"/>
</dbReference>
<feature type="coiled-coil region" evidence="13">
    <location>
        <begin position="1565"/>
        <end position="1690"/>
    </location>
</feature>
<feature type="domain" description="Laminin EGF-like" evidence="15">
    <location>
        <begin position="1029"/>
        <end position="1079"/>
    </location>
</feature>
<feature type="domain" description="Laminin EGF-like" evidence="15">
    <location>
        <begin position="868"/>
        <end position="917"/>
    </location>
</feature>
<dbReference type="Pfam" id="PF24973">
    <property type="entry name" value="EGF_LMN_ATRN"/>
    <property type="match status" value="2"/>
</dbReference>
<feature type="domain" description="Laminin EGF-like" evidence="15">
    <location>
        <begin position="822"/>
        <end position="867"/>
    </location>
</feature>
<protein>
    <recommendedName>
        <fullName evidence="20">Laminin subunit beta-1</fullName>
    </recommendedName>
</protein>
<accession>A0AAN9GBB1</accession>
<gene>
    <name evidence="18" type="ORF">V1264_020358</name>
</gene>
<dbReference type="SMART" id="SM00180">
    <property type="entry name" value="EGF_Lam"/>
    <property type="match status" value="13"/>
</dbReference>
<feature type="disulfide bond" evidence="12">
    <location>
        <begin position="795"/>
        <end position="804"/>
    </location>
</feature>
<organism evidence="18 19">
    <name type="scientific">Littorina saxatilis</name>
    <dbReference type="NCBI Taxonomy" id="31220"/>
    <lineage>
        <taxon>Eukaryota</taxon>
        <taxon>Metazoa</taxon>
        <taxon>Spiralia</taxon>
        <taxon>Lophotrochozoa</taxon>
        <taxon>Mollusca</taxon>
        <taxon>Gastropoda</taxon>
        <taxon>Caenogastropoda</taxon>
        <taxon>Littorinimorpha</taxon>
        <taxon>Littorinoidea</taxon>
        <taxon>Littorinidae</taxon>
        <taxon>Littorina</taxon>
    </lineage>
</organism>
<feature type="disulfide bond" evidence="12">
    <location>
        <begin position="887"/>
        <end position="896"/>
    </location>
</feature>
<dbReference type="Pfam" id="PF00053">
    <property type="entry name" value="EGF_laminin"/>
    <property type="match status" value="11"/>
</dbReference>
<feature type="domain" description="Laminin IV type B" evidence="16">
    <location>
        <begin position="556"/>
        <end position="768"/>
    </location>
</feature>
<dbReference type="EMBL" id="JBAMIC010000010">
    <property type="protein sequence ID" value="KAK7102076.1"/>
    <property type="molecule type" value="Genomic_DNA"/>
</dbReference>
<keyword evidence="11 12" id="KW-0424">Laminin EGF-like domain</keyword>
<evidence type="ECO:0000256" key="13">
    <source>
        <dbReference type="SAM" id="Coils"/>
    </source>
</evidence>
<feature type="disulfide bond" evidence="12">
    <location>
        <begin position="824"/>
        <end position="841"/>
    </location>
</feature>
<dbReference type="FunFam" id="2.10.25.10:FF:000011">
    <property type="entry name" value="Cadherin EGF LAG seven-pass G-type receptor"/>
    <property type="match status" value="1"/>
</dbReference>
<feature type="disulfide bond" evidence="12">
    <location>
        <begin position="488"/>
        <end position="497"/>
    </location>
</feature>
<dbReference type="Pfam" id="PF21199">
    <property type="entry name" value="LAMININ_IV_B"/>
    <property type="match status" value="1"/>
</dbReference>
<dbReference type="GO" id="GO:0007155">
    <property type="term" value="P:cell adhesion"/>
    <property type="evidence" value="ECO:0007669"/>
    <property type="project" value="UniProtKB-KW"/>
</dbReference>
<feature type="disulfide bond" evidence="12">
    <location>
        <begin position="843"/>
        <end position="852"/>
    </location>
</feature>
<dbReference type="Gene3D" id="2.60.120.260">
    <property type="entry name" value="Galactose-binding domain-like"/>
    <property type="match status" value="1"/>
</dbReference>
<dbReference type="GO" id="GO:0009888">
    <property type="term" value="P:tissue development"/>
    <property type="evidence" value="ECO:0007669"/>
    <property type="project" value="TreeGrafter"/>
</dbReference>
<evidence type="ECO:0000256" key="4">
    <source>
        <dbReference type="ARBA" id="ARBA00022729"/>
    </source>
</evidence>
<dbReference type="InterPro" id="IPR000742">
    <property type="entry name" value="EGF"/>
</dbReference>
<feature type="coiled-coil region" evidence="13">
    <location>
        <begin position="1364"/>
        <end position="1391"/>
    </location>
</feature>
<keyword evidence="3" id="KW-0272">Extracellular matrix</keyword>
<feature type="coiled-coil region" evidence="13">
    <location>
        <begin position="1209"/>
        <end position="1309"/>
    </location>
</feature>
<feature type="disulfide bond" evidence="12">
    <location>
        <begin position="776"/>
        <end position="793"/>
    </location>
</feature>
<evidence type="ECO:0000256" key="2">
    <source>
        <dbReference type="ARBA" id="ARBA00022525"/>
    </source>
</evidence>
<evidence type="ECO:0000256" key="9">
    <source>
        <dbReference type="ARBA" id="ARBA00023157"/>
    </source>
</evidence>
<feature type="disulfide bond" evidence="12">
    <location>
        <begin position="1080"/>
        <end position="1092"/>
    </location>
</feature>
<evidence type="ECO:0000259" key="17">
    <source>
        <dbReference type="PROSITE" id="PS51117"/>
    </source>
</evidence>
<dbReference type="PROSITE" id="PS50027">
    <property type="entry name" value="EGF_LAM_2"/>
    <property type="match status" value="9"/>
</dbReference>
<dbReference type="GO" id="GO:0032991">
    <property type="term" value="C:protein-containing complex"/>
    <property type="evidence" value="ECO:0007669"/>
    <property type="project" value="UniProtKB-ARBA"/>
</dbReference>
<feature type="disulfide bond" evidence="12">
    <location>
        <begin position="1149"/>
        <end position="1158"/>
    </location>
</feature>
<dbReference type="PROSITE" id="PS01248">
    <property type="entry name" value="EGF_LAM_1"/>
    <property type="match status" value="4"/>
</dbReference>
<keyword evidence="10" id="KW-0325">Glycoprotein</keyword>